<organism evidence="3 4">
    <name type="scientific">Parvibium lacunae</name>
    <dbReference type="NCBI Taxonomy" id="1888893"/>
    <lineage>
        <taxon>Bacteria</taxon>
        <taxon>Pseudomonadati</taxon>
        <taxon>Pseudomonadota</taxon>
        <taxon>Betaproteobacteria</taxon>
        <taxon>Burkholderiales</taxon>
        <taxon>Alcaligenaceae</taxon>
        <taxon>Parvibium</taxon>
    </lineage>
</organism>
<evidence type="ECO:0000313" key="3">
    <source>
        <dbReference type="EMBL" id="RCS59773.1"/>
    </source>
</evidence>
<protein>
    <submittedName>
        <fullName evidence="3">Uncharacterized protein</fullName>
    </submittedName>
</protein>
<evidence type="ECO:0000256" key="2">
    <source>
        <dbReference type="SAM" id="Phobius"/>
    </source>
</evidence>
<gene>
    <name evidence="3" type="ORF">DU000_03450</name>
</gene>
<comment type="caution">
    <text evidence="3">The sequence shown here is derived from an EMBL/GenBank/DDBJ whole genome shotgun (WGS) entry which is preliminary data.</text>
</comment>
<keyword evidence="4" id="KW-1185">Reference proteome</keyword>
<keyword evidence="2" id="KW-0472">Membrane</keyword>
<sequence length="92" mass="10118">MYIGIVAIGWLYVVTLMALSEHSIAAALGTFIFYGVLPLGILLYLLATPIRQKRRQYQAQLRAQTQATDEAKTHAQAPQSKPQISAVSDQSD</sequence>
<name>A0A368L7Z4_9BURK</name>
<keyword evidence="2" id="KW-0812">Transmembrane</keyword>
<dbReference type="EMBL" id="QPGB01000001">
    <property type="protein sequence ID" value="RCS59773.1"/>
    <property type="molecule type" value="Genomic_DNA"/>
</dbReference>
<feature type="transmembrane region" description="Helical" evidence="2">
    <location>
        <begin position="24"/>
        <end position="47"/>
    </location>
</feature>
<proteinExistence type="predicted"/>
<reference evidence="3 4" key="1">
    <citation type="journal article" date="2018" name="Int. J. Syst. Evol. Microbiol.">
        <title>Parvibium lacunae gen. nov., sp. nov., a new member of the family Alcaligenaceae isolated from a freshwater pond.</title>
        <authorList>
            <person name="Chen W.M."/>
            <person name="Xie P.B."/>
            <person name="Hsu M.Y."/>
            <person name="Sheu S.Y."/>
        </authorList>
    </citation>
    <scope>NUCLEOTIDE SEQUENCE [LARGE SCALE GENOMIC DNA]</scope>
    <source>
        <strain evidence="3 4">KMB9</strain>
    </source>
</reference>
<dbReference type="OrthoDB" id="8565731at2"/>
<evidence type="ECO:0000256" key="1">
    <source>
        <dbReference type="SAM" id="MobiDB-lite"/>
    </source>
</evidence>
<accession>A0A368L7Z4</accession>
<keyword evidence="2" id="KW-1133">Transmembrane helix</keyword>
<dbReference type="Proteomes" id="UP000252357">
    <property type="component" value="Unassembled WGS sequence"/>
</dbReference>
<dbReference type="AlphaFoldDB" id="A0A368L7Z4"/>
<evidence type="ECO:0000313" key="4">
    <source>
        <dbReference type="Proteomes" id="UP000252357"/>
    </source>
</evidence>
<dbReference type="RefSeq" id="WP_114401921.1">
    <property type="nucleotide sequence ID" value="NZ_QPGB01000001.1"/>
</dbReference>
<feature type="compositionally biased region" description="Polar residues" evidence="1">
    <location>
        <begin position="76"/>
        <end position="92"/>
    </location>
</feature>
<feature type="region of interest" description="Disordered" evidence="1">
    <location>
        <begin position="61"/>
        <end position="92"/>
    </location>
</feature>